<keyword evidence="2" id="KW-1185">Reference proteome</keyword>
<accession>A0ABQ1GR45</accession>
<organism evidence="1 2">
    <name type="scientific">Sphingomonas psychrolutea</name>
    <dbReference type="NCBI Taxonomy" id="1259676"/>
    <lineage>
        <taxon>Bacteria</taxon>
        <taxon>Pseudomonadati</taxon>
        <taxon>Pseudomonadota</taxon>
        <taxon>Alphaproteobacteria</taxon>
        <taxon>Sphingomonadales</taxon>
        <taxon>Sphingomonadaceae</taxon>
        <taxon>Sphingomonas</taxon>
    </lineage>
</organism>
<comment type="caution">
    <text evidence="1">The sequence shown here is derived from an EMBL/GenBank/DDBJ whole genome shotgun (WGS) entry which is preliminary data.</text>
</comment>
<proteinExistence type="predicted"/>
<evidence type="ECO:0000313" key="2">
    <source>
        <dbReference type="Proteomes" id="UP000618591"/>
    </source>
</evidence>
<protein>
    <submittedName>
        <fullName evidence="1">Uncharacterized protein</fullName>
    </submittedName>
</protein>
<sequence length="45" mass="4800">MSRLLVLVLVVVVVLAGVLFGLSAIAHEKPLKHVEKAVPVANLQK</sequence>
<dbReference type="Proteomes" id="UP000618591">
    <property type="component" value="Unassembled WGS sequence"/>
</dbReference>
<gene>
    <name evidence="1" type="ORF">GCM10011395_18840</name>
</gene>
<dbReference type="EMBL" id="BMDW01000010">
    <property type="protein sequence ID" value="GGA48766.1"/>
    <property type="molecule type" value="Genomic_DNA"/>
</dbReference>
<reference evidence="2" key="1">
    <citation type="journal article" date="2019" name="Int. J. Syst. Evol. Microbiol.">
        <title>The Global Catalogue of Microorganisms (GCM) 10K type strain sequencing project: providing services to taxonomists for standard genome sequencing and annotation.</title>
        <authorList>
            <consortium name="The Broad Institute Genomics Platform"/>
            <consortium name="The Broad Institute Genome Sequencing Center for Infectious Disease"/>
            <person name="Wu L."/>
            <person name="Ma J."/>
        </authorList>
    </citation>
    <scope>NUCLEOTIDE SEQUENCE [LARGE SCALE GENOMIC DNA]</scope>
    <source>
        <strain evidence="2">CGMCC 1.10106</strain>
    </source>
</reference>
<evidence type="ECO:0000313" key="1">
    <source>
        <dbReference type="EMBL" id="GGA48766.1"/>
    </source>
</evidence>
<name>A0ABQ1GR45_9SPHN</name>
<dbReference type="RefSeq" id="WP_188446812.1">
    <property type="nucleotide sequence ID" value="NZ_BMDW01000010.1"/>
</dbReference>